<dbReference type="InterPro" id="IPR035068">
    <property type="entry name" value="TldD/PmbA_N"/>
</dbReference>
<dbReference type="Pfam" id="PF19289">
    <property type="entry name" value="PmbA_TldD_3rd"/>
    <property type="match status" value="1"/>
</dbReference>
<dbReference type="Pfam" id="PF01523">
    <property type="entry name" value="PmbA_TldD_1st"/>
    <property type="match status" value="1"/>
</dbReference>
<comment type="similarity">
    <text evidence="1">Belongs to the peptidase U62 family.</text>
</comment>
<evidence type="ECO:0000256" key="4">
    <source>
        <dbReference type="ARBA" id="ARBA00023049"/>
    </source>
</evidence>
<dbReference type="Pfam" id="PF19290">
    <property type="entry name" value="PmbA_TldD_2nd"/>
    <property type="match status" value="1"/>
</dbReference>
<proteinExistence type="inferred from homology"/>
<evidence type="ECO:0000259" key="7">
    <source>
        <dbReference type="Pfam" id="PF19290"/>
    </source>
</evidence>
<dbReference type="EMBL" id="BNGU01000024">
    <property type="protein sequence ID" value="GHM59654.1"/>
    <property type="molecule type" value="Genomic_DNA"/>
</dbReference>
<feature type="domain" description="Metalloprotease TldD/E central" evidence="7">
    <location>
        <begin position="123"/>
        <end position="232"/>
    </location>
</feature>
<evidence type="ECO:0000256" key="2">
    <source>
        <dbReference type="ARBA" id="ARBA00022670"/>
    </source>
</evidence>
<dbReference type="AlphaFoldDB" id="A0A8J3HVA2"/>
<sequence length="476" mass="52126">MLNHTDPDKIFFAQNNVDINNIYKIVNDALCFSDGGELFLESHQSELFHFNDRVLKNADFNVHKGFGLRSFLGDVTSFVCSSNISEEEISRAASLIKTINSNNKSTIINLERRKNNLYPNVNPLNEVDFNAKAQLLQEVDLYVRSQNKYVKQVKITLAGEWQVVQIIKKDNLRLSDIRPLVQFSISVILERNGRTEQGTMGYGGRDAYDEFISESNWKKIADEAIRQAQNNLEAMPTPAGEMVVILGPGWPGILLHEAIGHGLEGDFNRKGVSAYSSLLGEQVAAKGITVVDDGTINNRRGSLNIDDEGVPSGYNVLIEDGVLVKYMQDTLNANLMSVCTTGNGRRESYEKIPMPRMTNTYMLAGNCDPSEIISSVKRGLYAVNFSGGQVDITSGKFVFSASEAYLIENGKITHPVKGATLIGNGPDILKKVSMIGNDLKLDPGVGTCSKNGQNIPVGVGQPTLKIDSIAVGGTEI</sequence>
<keyword evidence="4" id="KW-0482">Metalloprotease</keyword>
<dbReference type="PANTHER" id="PTHR30624:SF4">
    <property type="entry name" value="METALLOPROTEASE TLDD"/>
    <property type="match status" value="1"/>
</dbReference>
<dbReference type="InterPro" id="IPR025502">
    <property type="entry name" value="TldD"/>
</dbReference>
<keyword evidence="3" id="KW-0378">Hydrolase</keyword>
<reference evidence="8 9" key="1">
    <citation type="journal article" date="2021" name="Microb. Ecol.">
        <title>Candidatus Mesenet longicola: Novel Endosymbionts of Brontispa longissima that Induce Cytoplasmic Incompatibility.</title>
        <authorList>
            <person name="Takano S."/>
            <person name="Gotoh Y."/>
            <person name="Hayashi T."/>
        </authorList>
    </citation>
    <scope>NUCLEOTIDE SEQUENCE [LARGE SCALE GENOMIC DNA]</scope>
    <source>
        <strain evidence="8">L5</strain>
    </source>
</reference>
<organism evidence="8 9">
    <name type="scientific">Candidatus Mesenet longicola</name>
    <dbReference type="NCBI Taxonomy" id="1892558"/>
    <lineage>
        <taxon>Bacteria</taxon>
        <taxon>Pseudomonadati</taxon>
        <taxon>Pseudomonadota</taxon>
        <taxon>Alphaproteobacteria</taxon>
        <taxon>Rickettsiales</taxon>
        <taxon>Anaplasmataceae</taxon>
        <taxon>Candidatus Mesenet</taxon>
    </lineage>
</organism>
<dbReference type="InterPro" id="IPR002510">
    <property type="entry name" value="Metalloprtase-TldD/E_N"/>
</dbReference>
<name>A0A8J3HVA2_9RICK</name>
<evidence type="ECO:0000313" key="8">
    <source>
        <dbReference type="EMBL" id="GHM59654.1"/>
    </source>
</evidence>
<evidence type="ECO:0000256" key="1">
    <source>
        <dbReference type="ARBA" id="ARBA00005836"/>
    </source>
</evidence>
<dbReference type="GO" id="GO:0005829">
    <property type="term" value="C:cytosol"/>
    <property type="evidence" value="ECO:0007669"/>
    <property type="project" value="TreeGrafter"/>
</dbReference>
<keyword evidence="2" id="KW-0645">Protease</keyword>
<evidence type="ECO:0000313" key="9">
    <source>
        <dbReference type="Proteomes" id="UP000637906"/>
    </source>
</evidence>
<dbReference type="InterPro" id="IPR045570">
    <property type="entry name" value="Metalloprtase-TldD/E_cen_dom"/>
</dbReference>
<dbReference type="InterPro" id="IPR036059">
    <property type="entry name" value="TldD/PmbA_sf"/>
</dbReference>
<comment type="caution">
    <text evidence="8">The sequence shown here is derived from an EMBL/GenBank/DDBJ whole genome shotgun (WGS) entry which is preliminary data.</text>
</comment>
<dbReference type="InterPro" id="IPR051463">
    <property type="entry name" value="Peptidase_U62_metallo"/>
</dbReference>
<evidence type="ECO:0000256" key="3">
    <source>
        <dbReference type="ARBA" id="ARBA00022801"/>
    </source>
</evidence>
<accession>A0A8J3HVA2</accession>
<dbReference type="GO" id="GO:0006508">
    <property type="term" value="P:proteolysis"/>
    <property type="evidence" value="ECO:0007669"/>
    <property type="project" value="UniProtKB-KW"/>
</dbReference>
<dbReference type="PIRSF" id="PIRSF004919">
    <property type="entry name" value="TldD"/>
    <property type="match status" value="1"/>
</dbReference>
<dbReference type="GO" id="GO:0008237">
    <property type="term" value="F:metallopeptidase activity"/>
    <property type="evidence" value="ECO:0007669"/>
    <property type="project" value="UniProtKB-KW"/>
</dbReference>
<dbReference type="PANTHER" id="PTHR30624">
    <property type="entry name" value="UNCHARACTERIZED PROTEIN TLDD AND PMBA"/>
    <property type="match status" value="1"/>
</dbReference>
<evidence type="ECO:0000259" key="6">
    <source>
        <dbReference type="Pfam" id="PF19289"/>
    </source>
</evidence>
<gene>
    <name evidence="8" type="ORF">sL5_06470</name>
</gene>
<dbReference type="SUPFAM" id="SSF111283">
    <property type="entry name" value="Putative modulator of DNA gyrase, PmbA/TldD"/>
    <property type="match status" value="1"/>
</dbReference>
<feature type="domain" description="Metalloprotease TldD/E C-terminal" evidence="6">
    <location>
        <begin position="240"/>
        <end position="473"/>
    </location>
</feature>
<protein>
    <submittedName>
        <fullName evidence="8">Peptidase C69</fullName>
    </submittedName>
</protein>
<dbReference type="NCBIfam" id="NF008006">
    <property type="entry name" value="PRK10735.1"/>
    <property type="match status" value="1"/>
</dbReference>
<dbReference type="Proteomes" id="UP000637906">
    <property type="component" value="Unassembled WGS sequence"/>
</dbReference>
<keyword evidence="9" id="KW-1185">Reference proteome</keyword>
<feature type="domain" description="Metalloprotease TldD/E N-terminal" evidence="5">
    <location>
        <begin position="37"/>
        <end position="94"/>
    </location>
</feature>
<evidence type="ECO:0000259" key="5">
    <source>
        <dbReference type="Pfam" id="PF01523"/>
    </source>
</evidence>
<dbReference type="InterPro" id="IPR045569">
    <property type="entry name" value="Metalloprtase-TldD/E_C"/>
</dbReference>
<dbReference type="Gene3D" id="3.30.2290.10">
    <property type="entry name" value="PmbA/TldD superfamily"/>
    <property type="match status" value="1"/>
</dbReference>